<evidence type="ECO:0000313" key="2">
    <source>
        <dbReference type="Proteomes" id="UP000007115"/>
    </source>
</evidence>
<dbReference type="AlphaFoldDB" id="G9MYN4"/>
<evidence type="ECO:0000313" key="1">
    <source>
        <dbReference type="EMBL" id="EHK20448.1"/>
    </source>
</evidence>
<dbReference type="STRING" id="413071.G9MYN4"/>
<reference evidence="1 2" key="1">
    <citation type="journal article" date="2011" name="Genome Biol.">
        <title>Comparative genome sequence analysis underscores mycoparasitism as the ancestral life style of Trichoderma.</title>
        <authorList>
            <person name="Kubicek C.P."/>
            <person name="Herrera-Estrella A."/>
            <person name="Seidl-Seiboth V."/>
            <person name="Martinez D.A."/>
            <person name="Druzhinina I.S."/>
            <person name="Thon M."/>
            <person name="Zeilinger S."/>
            <person name="Casas-Flores S."/>
            <person name="Horwitz B.A."/>
            <person name="Mukherjee P.K."/>
            <person name="Mukherjee M."/>
            <person name="Kredics L."/>
            <person name="Alcaraz L.D."/>
            <person name="Aerts A."/>
            <person name="Antal Z."/>
            <person name="Atanasova L."/>
            <person name="Cervantes-Badillo M.G."/>
            <person name="Challacombe J."/>
            <person name="Chertkov O."/>
            <person name="McCluskey K."/>
            <person name="Coulpier F."/>
            <person name="Deshpande N."/>
            <person name="von Doehren H."/>
            <person name="Ebbole D.J."/>
            <person name="Esquivel-Naranjo E.U."/>
            <person name="Fekete E."/>
            <person name="Flipphi M."/>
            <person name="Glaser F."/>
            <person name="Gomez-Rodriguez E.Y."/>
            <person name="Gruber S."/>
            <person name="Han C."/>
            <person name="Henrissat B."/>
            <person name="Hermosa R."/>
            <person name="Hernandez-Onate M."/>
            <person name="Karaffa L."/>
            <person name="Kosti I."/>
            <person name="Le Crom S."/>
            <person name="Lindquist E."/>
            <person name="Lucas S."/>
            <person name="Luebeck M."/>
            <person name="Luebeck P.S."/>
            <person name="Margeot A."/>
            <person name="Metz B."/>
            <person name="Misra M."/>
            <person name="Nevalainen H."/>
            <person name="Omann M."/>
            <person name="Packer N."/>
            <person name="Perrone G."/>
            <person name="Uresti-Rivera E.E."/>
            <person name="Salamov A."/>
            <person name="Schmoll M."/>
            <person name="Seiboth B."/>
            <person name="Shapiro H."/>
            <person name="Sukno S."/>
            <person name="Tamayo-Ramos J.A."/>
            <person name="Tisch D."/>
            <person name="Wiest A."/>
            <person name="Wilkinson H.H."/>
            <person name="Zhang M."/>
            <person name="Coutinho P.M."/>
            <person name="Kenerley C.M."/>
            <person name="Monte E."/>
            <person name="Baker S.E."/>
            <person name="Grigoriev I.V."/>
        </authorList>
    </citation>
    <scope>NUCLEOTIDE SEQUENCE [LARGE SCALE GENOMIC DNA]</scope>
    <source>
        <strain evidence="2">Gv29-8 / FGSC 10586</strain>
    </source>
</reference>
<organism evidence="1 2">
    <name type="scientific">Hypocrea virens (strain Gv29-8 / FGSC 10586)</name>
    <name type="common">Gliocladium virens</name>
    <name type="synonym">Trichoderma virens</name>
    <dbReference type="NCBI Taxonomy" id="413071"/>
    <lineage>
        <taxon>Eukaryota</taxon>
        <taxon>Fungi</taxon>
        <taxon>Dikarya</taxon>
        <taxon>Ascomycota</taxon>
        <taxon>Pezizomycotina</taxon>
        <taxon>Sordariomycetes</taxon>
        <taxon>Hypocreomycetidae</taxon>
        <taxon>Hypocreales</taxon>
        <taxon>Hypocreaceae</taxon>
        <taxon>Trichoderma</taxon>
    </lineage>
</organism>
<protein>
    <submittedName>
        <fullName evidence="1">Uncharacterized protein</fullName>
    </submittedName>
</protein>
<dbReference type="Proteomes" id="UP000007115">
    <property type="component" value="Unassembled WGS sequence"/>
</dbReference>
<dbReference type="VEuPathDB" id="FungiDB:TRIVIDRAFT_192704"/>
<sequence length="154" mass="16461">MSYRPRSFSSPFSPPPFPYWRAYSWGPTKSRLTNVITTITPGKAPTTQTGKGFFWPGISNGTGDLIRTTLESHNAGPYTTGYGIGTGTGTKRDGGCSSTIAAQTYINTVIALHDADENFGSTISTSQGATYSGLSHSSDYKTWTIAKNNVSAMK</sequence>
<dbReference type="InParanoid" id="G9MYN4"/>
<keyword evidence="2" id="KW-1185">Reference proteome</keyword>
<proteinExistence type="predicted"/>
<gene>
    <name evidence="1" type="ORF">TRIVIDRAFT_192704</name>
</gene>
<dbReference type="HOGENOM" id="CLU_1704465_0_0_1"/>
<dbReference type="OrthoDB" id="5086500at2759"/>
<dbReference type="RefSeq" id="XP_013954645.1">
    <property type="nucleotide sequence ID" value="XM_014099170.1"/>
</dbReference>
<dbReference type="GeneID" id="25789677"/>
<comment type="caution">
    <text evidence="1">The sequence shown here is derived from an EMBL/GenBank/DDBJ whole genome shotgun (WGS) entry which is preliminary data.</text>
</comment>
<name>G9MYN4_HYPVG</name>
<dbReference type="EMBL" id="ABDF02000079">
    <property type="protein sequence ID" value="EHK20448.1"/>
    <property type="molecule type" value="Genomic_DNA"/>
</dbReference>
<dbReference type="eggNOG" id="ENOG502R9Q2">
    <property type="taxonomic scope" value="Eukaryota"/>
</dbReference>
<accession>G9MYN4</accession>